<dbReference type="Gene3D" id="3.80.10.10">
    <property type="entry name" value="Ribonuclease Inhibitor"/>
    <property type="match status" value="1"/>
</dbReference>
<dbReference type="InterPro" id="IPR032675">
    <property type="entry name" value="LRR_dom_sf"/>
</dbReference>
<evidence type="ECO:0000313" key="1">
    <source>
        <dbReference type="EMBL" id="SPT20085.1"/>
    </source>
</evidence>
<dbReference type="SUPFAM" id="SSF52058">
    <property type="entry name" value="L domain-like"/>
    <property type="match status" value="1"/>
</dbReference>
<accession>A0A7H4LN96</accession>
<name>A0A7H4LN96_WHEAT</name>
<organism evidence="1 2">
    <name type="scientific">Triticum aestivum</name>
    <name type="common">Wheat</name>
    <dbReference type="NCBI Taxonomy" id="4565"/>
    <lineage>
        <taxon>Eukaryota</taxon>
        <taxon>Viridiplantae</taxon>
        <taxon>Streptophyta</taxon>
        <taxon>Embryophyta</taxon>
        <taxon>Tracheophyta</taxon>
        <taxon>Spermatophyta</taxon>
        <taxon>Magnoliopsida</taxon>
        <taxon>Liliopsida</taxon>
        <taxon>Poales</taxon>
        <taxon>Poaceae</taxon>
        <taxon>BOP clade</taxon>
        <taxon>Pooideae</taxon>
        <taxon>Triticodae</taxon>
        <taxon>Triticeae</taxon>
        <taxon>Triticinae</taxon>
        <taxon>Triticum</taxon>
    </lineage>
</organism>
<protein>
    <submittedName>
        <fullName evidence="1">Uncharacterized protein</fullName>
    </submittedName>
</protein>
<dbReference type="PANTHER" id="PTHR36766:SF51">
    <property type="entry name" value="DISEASE RESISTANCE RPP13-LIKE PROTEIN 1"/>
    <property type="match status" value="1"/>
</dbReference>
<dbReference type="Proteomes" id="UP000280104">
    <property type="component" value="Chromosome II"/>
</dbReference>
<proteinExistence type="predicted"/>
<gene>
    <name evidence="1" type="ORF">CAMPLR22A2D_LOCUS4712</name>
</gene>
<sequence length="320" mass="35631">MFLSHLPKLSKLSVFSCRNITQFAMGVDLQQATTPIVSSSTSSDVTMDDTQAKVEQQEIAEVDDDGLLLLPAHLSNSLQALDIKSRRLVVVVHPLNALQALTTLRLEDCSFHHPFPSSLLDLHLRSVKGVLTLSNLTSLTRLNISGCGEDLRCEGLLPLLTRGQLSSLEVRESPNFFGRWDYNPMRGMTESKLQNLETDDMEGFLGAPALCSLLSSSLADLCFNWDRETARFTKEQEEAFQRLTSLHELRFWSCKKLEHLPAGLNKLTNLKMLAIWDCPALRSLPKDGRSLQGLSVIGCGNKELTQQCRQLIGTIPKIIL</sequence>
<dbReference type="PANTHER" id="PTHR36766">
    <property type="entry name" value="PLANT BROAD-SPECTRUM MILDEW RESISTANCE PROTEIN RPW8"/>
    <property type="match status" value="1"/>
</dbReference>
<dbReference type="EMBL" id="LS480641">
    <property type="protein sequence ID" value="SPT20085.1"/>
    <property type="molecule type" value="Genomic_DNA"/>
</dbReference>
<reference evidence="1 2" key="1">
    <citation type="submission" date="2018-05" db="EMBL/GenBank/DDBJ databases">
        <authorList>
            <person name="Thind KAUR A."/>
        </authorList>
    </citation>
    <scope>NUCLEOTIDE SEQUENCE [LARGE SCALE GENOMIC DNA]</scope>
</reference>
<dbReference type="AlphaFoldDB" id="A0A7H4LN96"/>
<evidence type="ECO:0000313" key="2">
    <source>
        <dbReference type="Proteomes" id="UP000280104"/>
    </source>
</evidence>